<gene>
    <name evidence="3" type="ORF">BJG266_LOCUS41844</name>
    <name evidence="4" type="ORF">QVE165_LOCUS58720</name>
</gene>
<protein>
    <recommendedName>
        <fullName evidence="2">C3H1-type domain-containing protein</fullName>
    </recommendedName>
</protein>
<keyword evidence="1" id="KW-0863">Zinc-finger</keyword>
<dbReference type="InterPro" id="IPR000571">
    <property type="entry name" value="Znf_CCCH"/>
</dbReference>
<keyword evidence="1" id="KW-0862">Zinc</keyword>
<comment type="caution">
    <text evidence="3">The sequence shown here is derived from an EMBL/GenBank/DDBJ whole genome shotgun (WGS) entry which is preliminary data.</text>
</comment>
<keyword evidence="1" id="KW-0479">Metal-binding</keyword>
<evidence type="ECO:0000313" key="6">
    <source>
        <dbReference type="Proteomes" id="UP000663877"/>
    </source>
</evidence>
<dbReference type="EMBL" id="CAJNOI010002460">
    <property type="protein sequence ID" value="CAF1476885.1"/>
    <property type="molecule type" value="Genomic_DNA"/>
</dbReference>
<evidence type="ECO:0000259" key="2">
    <source>
        <dbReference type="PROSITE" id="PS50103"/>
    </source>
</evidence>
<organism evidence="3 6">
    <name type="scientific">Adineta steineri</name>
    <dbReference type="NCBI Taxonomy" id="433720"/>
    <lineage>
        <taxon>Eukaryota</taxon>
        <taxon>Metazoa</taxon>
        <taxon>Spiralia</taxon>
        <taxon>Gnathifera</taxon>
        <taxon>Rotifera</taxon>
        <taxon>Eurotatoria</taxon>
        <taxon>Bdelloidea</taxon>
        <taxon>Adinetida</taxon>
        <taxon>Adinetidae</taxon>
        <taxon>Adineta</taxon>
    </lineage>
</organism>
<sequence>MESNIDAATFIYLSSDEASALMDEDFSIYFSESPSQTNSAAAYTADNGQPLPSLSTPRTTTPTGELPFDHYASLEINSMTLGQDEIAAETARIRRKWVEEKDTLMARLVVDLTKPEIGSICQWERLVNSVDVVLDDFLPENIPNLFQHNKKVIESFADWTVAFMSFRKAVLYIFKHRGPELDAHFVHISKLYRDSYSIKLILAYEKDVRHHMATMPDLSLFSDFSSLWNKHFMNVQSTTSAKKTREQKQICPNYNSHFKRCKTSKKCSRLHICSICFNSMKVQRKHPAAFCPAQRSNGRRKHPSRLPFTSNVLSITSQGHRPSHYPY</sequence>
<dbReference type="Proteomes" id="UP000663832">
    <property type="component" value="Unassembled WGS sequence"/>
</dbReference>
<evidence type="ECO:0000313" key="5">
    <source>
        <dbReference type="Proteomes" id="UP000663832"/>
    </source>
</evidence>
<proteinExistence type="predicted"/>
<keyword evidence="5" id="KW-1185">Reference proteome</keyword>
<reference evidence="3" key="1">
    <citation type="submission" date="2021-02" db="EMBL/GenBank/DDBJ databases">
        <authorList>
            <person name="Nowell W R."/>
        </authorList>
    </citation>
    <scope>NUCLEOTIDE SEQUENCE</scope>
</reference>
<dbReference type="GO" id="GO:0008270">
    <property type="term" value="F:zinc ion binding"/>
    <property type="evidence" value="ECO:0007669"/>
    <property type="project" value="UniProtKB-KW"/>
</dbReference>
<dbReference type="AlphaFoldDB" id="A0A815RJX7"/>
<name>A0A815RJX7_9BILA</name>
<evidence type="ECO:0000256" key="1">
    <source>
        <dbReference type="PROSITE-ProRule" id="PRU00723"/>
    </source>
</evidence>
<evidence type="ECO:0000313" key="4">
    <source>
        <dbReference type="EMBL" id="CAF1637524.1"/>
    </source>
</evidence>
<evidence type="ECO:0000313" key="3">
    <source>
        <dbReference type="EMBL" id="CAF1476885.1"/>
    </source>
</evidence>
<feature type="domain" description="C3H1-type" evidence="2">
    <location>
        <begin position="245"/>
        <end position="274"/>
    </location>
</feature>
<dbReference type="EMBL" id="CAJNOM010002780">
    <property type="protein sequence ID" value="CAF1637524.1"/>
    <property type="molecule type" value="Genomic_DNA"/>
</dbReference>
<feature type="zinc finger region" description="C3H1-type" evidence="1">
    <location>
        <begin position="245"/>
        <end position="274"/>
    </location>
</feature>
<dbReference type="Proteomes" id="UP000663877">
    <property type="component" value="Unassembled WGS sequence"/>
</dbReference>
<accession>A0A815RJX7</accession>
<dbReference type="PROSITE" id="PS50103">
    <property type="entry name" value="ZF_C3H1"/>
    <property type="match status" value="1"/>
</dbReference>